<dbReference type="Gene3D" id="3.40.50.300">
    <property type="entry name" value="P-loop containing nucleotide triphosphate hydrolases"/>
    <property type="match status" value="1"/>
</dbReference>
<feature type="region of interest" description="Disordered" evidence="1">
    <location>
        <begin position="523"/>
        <end position="549"/>
    </location>
</feature>
<keyword evidence="2" id="KW-0614">Plasmid</keyword>
<name>A0A343VRB5_9MYCO</name>
<accession>A0A343VRB5</accession>
<organism evidence="2">
    <name type="scientific">Mycolicibacterium sp. CBMA 213</name>
    <dbReference type="NCBI Taxonomy" id="1968788"/>
    <lineage>
        <taxon>Bacteria</taxon>
        <taxon>Bacillati</taxon>
        <taxon>Actinomycetota</taxon>
        <taxon>Actinomycetes</taxon>
        <taxon>Mycobacteriales</taxon>
        <taxon>Mycobacteriaceae</taxon>
        <taxon>Mycolicibacterium</taxon>
    </lineage>
</organism>
<feature type="region of interest" description="Disordered" evidence="1">
    <location>
        <begin position="146"/>
        <end position="196"/>
    </location>
</feature>
<feature type="region of interest" description="Disordered" evidence="1">
    <location>
        <begin position="445"/>
        <end position="466"/>
    </location>
</feature>
<dbReference type="SUPFAM" id="SSF52540">
    <property type="entry name" value="P-loop containing nucleoside triphosphate hydrolases"/>
    <property type="match status" value="1"/>
</dbReference>
<protein>
    <submittedName>
        <fullName evidence="2">Uncharacterized protein</fullName>
    </submittedName>
</protein>
<gene>
    <name evidence="2" type="ORF">B5P44_p00144</name>
</gene>
<feature type="compositionally biased region" description="Basic and acidic residues" evidence="1">
    <location>
        <begin position="523"/>
        <end position="538"/>
    </location>
</feature>
<geneLocation type="plasmid" evidence="2">
    <name>pCBMA213_1</name>
</geneLocation>
<sequence length="549" mass="59860">MPAATNRTERLVKALKESRPDFTLHNARVFARAVIDAPDGVYGAKPLVFLPRDPSALPAVVRTADAVVTEPVDNRSEGLPASADGAAKLLLFDGRVVDFDPEGAEFRRLNAVDAAPVPVAAQDARPGDFVVRPEGMVLYLGRGQVSTVGHSDDGKPDAAGTAAGSARSEKPPARSDRDRRGPVGPPKRPKLPDNQTRENAIKHWEQTEFALGAETDGGTPIAWRPAAASSLAVIGQTGHGKTTVIDSILEQARAAGWMTLHASDRSREPLLTPGLVASAPAPGALRGRHGPLNAYSAVIELARRIILSRSDPEQQKHWSTAGTDQTPLDIYNREVPVLVALEGADTYLHEYKKATDAADLYSFDGMKAAEYILRHGQDHRVHIVLDMQPGYLAPQLSDRWIRFAPSFVVAGEINGFIAQGMLGTHEFLDAHNRNPGWMTYIDKRHLQGPARPGRNDRQLRPGAPARNMFTHKQFQTYLGDPELNAIPGQYPRLALDMTDADTNNRTLTFSALASRPHVLLDRKTDDGRWEPDPSRTHFDAWSPSRETGS</sequence>
<dbReference type="RefSeq" id="WP_155921893.1">
    <property type="nucleotide sequence ID" value="NZ_MF600313.1"/>
</dbReference>
<dbReference type="AlphaFoldDB" id="A0A343VRB5"/>
<dbReference type="EMBL" id="MF600313">
    <property type="protein sequence ID" value="AVN58439.1"/>
    <property type="molecule type" value="Genomic_DNA"/>
</dbReference>
<evidence type="ECO:0000256" key="1">
    <source>
        <dbReference type="SAM" id="MobiDB-lite"/>
    </source>
</evidence>
<reference evidence="2" key="1">
    <citation type="journal article" date="2018" name="Front. Microbiol.">
        <title>Beyond the Limits: tRNA Array Units in Mycobacterium Genomes.</title>
        <authorList>
            <person name="Morgado S.M."/>
            <person name="Vicente A.C."/>
        </authorList>
    </citation>
    <scope>NUCLEOTIDE SEQUENCE</scope>
    <source>
        <strain evidence="2">CBMA 213</strain>
        <plasmid evidence="2">pCBMA213_1</plasmid>
    </source>
</reference>
<evidence type="ECO:0000313" key="2">
    <source>
        <dbReference type="EMBL" id="AVN58439.1"/>
    </source>
</evidence>
<proteinExistence type="predicted"/>
<dbReference type="InterPro" id="IPR027417">
    <property type="entry name" value="P-loop_NTPase"/>
</dbReference>
<feature type="compositionally biased region" description="Basic and acidic residues" evidence="1">
    <location>
        <begin position="167"/>
        <end position="181"/>
    </location>
</feature>